<protein>
    <submittedName>
        <fullName evidence="4">Luc7-like protein 3</fullName>
    </submittedName>
</protein>
<dbReference type="AlphaFoldDB" id="A0AAD9V999"/>
<evidence type="ECO:0000256" key="1">
    <source>
        <dbReference type="ARBA" id="ARBA00005655"/>
    </source>
</evidence>
<name>A0AAD9V999_ACRCE</name>
<dbReference type="InterPro" id="IPR004882">
    <property type="entry name" value="Luc7-rel"/>
</dbReference>
<sequence length="397" mass="47751">MSMLSAAALLDELMGVDRNRAPDEKKTALHWSDPQVCKHFLCGFCPSQLFVNTRYQESSRFKKMRYEDDFLRYLQNIMADVDRRIRRGHARLNLSRAQEEKELASGKPDSEKIMMLTEKINSLLEQVEQLGCEGKVEEAQGVMKLCEQLKSEREMLQMQSRDLNLMSAQEKQMEVCEVCGAFLIIGDAQTRVDDHLQGKQHMGYAKIKSTIEELKKQKNESPSVSRDKDDQEREKKQERERERSLDNDRRDRDRDRERDRDRGRDRDRDKDRERRRDRDRGRDRERDRDRDRKRGRDYDRSRDRDRGRDHDRGRDRDRDNEKDYRRDKGRERDRERNRERSKDKDRQRESNDKRDREKDGEVAEDKGMENEKEGKFEAPEKRDSIGEEKDKSRSRSR</sequence>
<dbReference type="Proteomes" id="UP001249851">
    <property type="component" value="Unassembled WGS sequence"/>
</dbReference>
<evidence type="ECO:0000313" key="4">
    <source>
        <dbReference type="EMBL" id="KAK2565667.1"/>
    </source>
</evidence>
<feature type="coiled-coil region" evidence="2">
    <location>
        <begin position="113"/>
        <end position="166"/>
    </location>
</feature>
<comment type="similarity">
    <text evidence="1">Belongs to the Luc7 family.</text>
</comment>
<evidence type="ECO:0000256" key="2">
    <source>
        <dbReference type="SAM" id="Coils"/>
    </source>
</evidence>
<feature type="region of interest" description="Disordered" evidence="3">
    <location>
        <begin position="213"/>
        <end position="397"/>
    </location>
</feature>
<accession>A0AAD9V999</accession>
<dbReference type="Pfam" id="PF03194">
    <property type="entry name" value="LUC7"/>
    <property type="match status" value="1"/>
</dbReference>
<dbReference type="GO" id="GO:0006376">
    <property type="term" value="P:mRNA splice site recognition"/>
    <property type="evidence" value="ECO:0007669"/>
    <property type="project" value="InterPro"/>
</dbReference>
<keyword evidence="5" id="KW-1185">Reference proteome</keyword>
<keyword evidence="2" id="KW-0175">Coiled coil</keyword>
<dbReference type="EMBL" id="JARQWQ010000019">
    <property type="protein sequence ID" value="KAK2565667.1"/>
    <property type="molecule type" value="Genomic_DNA"/>
</dbReference>
<dbReference type="GO" id="GO:0003729">
    <property type="term" value="F:mRNA binding"/>
    <property type="evidence" value="ECO:0007669"/>
    <property type="project" value="InterPro"/>
</dbReference>
<reference evidence="4" key="1">
    <citation type="journal article" date="2023" name="G3 (Bethesda)">
        <title>Whole genome assembly and annotation of the endangered Caribbean coral Acropora cervicornis.</title>
        <authorList>
            <person name="Selwyn J.D."/>
            <person name="Vollmer S.V."/>
        </authorList>
    </citation>
    <scope>NUCLEOTIDE SEQUENCE</scope>
    <source>
        <strain evidence="4">K2</strain>
    </source>
</reference>
<evidence type="ECO:0000313" key="5">
    <source>
        <dbReference type="Proteomes" id="UP001249851"/>
    </source>
</evidence>
<comment type="caution">
    <text evidence="4">The sequence shown here is derived from an EMBL/GenBank/DDBJ whole genome shotgun (WGS) entry which is preliminary data.</text>
</comment>
<gene>
    <name evidence="4" type="ORF">P5673_010822</name>
</gene>
<reference evidence="4" key="2">
    <citation type="journal article" date="2023" name="Science">
        <title>Genomic signatures of disease resistance in endangered staghorn corals.</title>
        <authorList>
            <person name="Vollmer S.V."/>
            <person name="Selwyn J.D."/>
            <person name="Despard B.A."/>
            <person name="Roesel C.L."/>
        </authorList>
    </citation>
    <scope>NUCLEOTIDE SEQUENCE</scope>
    <source>
        <strain evidence="4">K2</strain>
    </source>
</reference>
<organism evidence="4 5">
    <name type="scientific">Acropora cervicornis</name>
    <name type="common">Staghorn coral</name>
    <dbReference type="NCBI Taxonomy" id="6130"/>
    <lineage>
        <taxon>Eukaryota</taxon>
        <taxon>Metazoa</taxon>
        <taxon>Cnidaria</taxon>
        <taxon>Anthozoa</taxon>
        <taxon>Hexacorallia</taxon>
        <taxon>Scleractinia</taxon>
        <taxon>Astrocoeniina</taxon>
        <taxon>Acroporidae</taxon>
        <taxon>Acropora</taxon>
    </lineage>
</organism>
<proteinExistence type="inferred from homology"/>
<evidence type="ECO:0000256" key="3">
    <source>
        <dbReference type="SAM" id="MobiDB-lite"/>
    </source>
</evidence>
<dbReference type="PANTHER" id="PTHR12375">
    <property type="entry name" value="RNA-BINDING PROTEIN LUC7-RELATED"/>
    <property type="match status" value="1"/>
</dbReference>
<dbReference type="GO" id="GO:0005685">
    <property type="term" value="C:U1 snRNP"/>
    <property type="evidence" value="ECO:0007669"/>
    <property type="project" value="InterPro"/>
</dbReference>